<evidence type="ECO:0000313" key="6">
    <source>
        <dbReference type="Proteomes" id="UP000017836"/>
    </source>
</evidence>
<dbReference type="Proteomes" id="UP000017836">
    <property type="component" value="Unassembled WGS sequence"/>
</dbReference>
<dbReference type="InterPro" id="IPR021419">
    <property type="entry name" value="Mediator_Med25_VWA"/>
</dbReference>
<gene>
    <name evidence="5" type="ORF">AMTR_s00007p00235560</name>
</gene>
<dbReference type="GO" id="GO:0009911">
    <property type="term" value="P:positive regulation of flower development"/>
    <property type="evidence" value="ECO:0007669"/>
    <property type="project" value="EnsemblPlants"/>
</dbReference>
<name>W1PEE6_AMBTC</name>
<dbReference type="GO" id="GO:0010091">
    <property type="term" value="P:trichome branching"/>
    <property type="evidence" value="ECO:0007669"/>
    <property type="project" value="EnsemblPlants"/>
</dbReference>
<dbReference type="GO" id="GO:0010114">
    <property type="term" value="P:response to red light"/>
    <property type="evidence" value="ECO:0007669"/>
    <property type="project" value="EnsemblPlants"/>
</dbReference>
<dbReference type="GO" id="GO:0003677">
    <property type="term" value="F:DNA binding"/>
    <property type="evidence" value="ECO:0007669"/>
    <property type="project" value="EnsemblPlants"/>
</dbReference>
<dbReference type="GO" id="GO:0009867">
    <property type="term" value="P:jasmonic acid mediated signaling pathway"/>
    <property type="evidence" value="ECO:0007669"/>
    <property type="project" value="EnsemblPlants"/>
</dbReference>
<dbReference type="GO" id="GO:0010218">
    <property type="term" value="P:response to far red light"/>
    <property type="evidence" value="ECO:0007669"/>
    <property type="project" value="EnsemblPlants"/>
</dbReference>
<dbReference type="EMBL" id="KI394011">
    <property type="protein sequence ID" value="ERN05430.1"/>
    <property type="molecule type" value="Genomic_DNA"/>
</dbReference>
<keyword evidence="6" id="KW-1185">Reference proteome</keyword>
<dbReference type="GO" id="GO:0016592">
    <property type="term" value="C:mediator complex"/>
    <property type="evidence" value="ECO:0000318"/>
    <property type="project" value="GO_Central"/>
</dbReference>
<dbReference type="eggNOG" id="ENOG502QR8W">
    <property type="taxonomic scope" value="Eukaryota"/>
</dbReference>
<evidence type="ECO:0000256" key="1">
    <source>
        <dbReference type="ARBA" id="ARBA00009102"/>
    </source>
</evidence>
<dbReference type="GO" id="GO:0005667">
    <property type="term" value="C:transcription regulator complex"/>
    <property type="evidence" value="ECO:0000318"/>
    <property type="project" value="GO_Central"/>
</dbReference>
<dbReference type="AlphaFoldDB" id="W1PEE6"/>
<proteinExistence type="inferred from homology"/>
<evidence type="ECO:0000256" key="2">
    <source>
        <dbReference type="ARBA" id="ARBA00019694"/>
    </source>
</evidence>
<sequence length="717" mass="75527">MAEKQLVVIVEGTAAMGPFWPSIQSEILEKIIRVFYGSDLSGQKLPGANVEFALIMFYSHGPYSDCLLQRSGWTRNLDLFLRWLSSISFSGGGFGEAAIGEGLSEALWICSNMTQSLEGHKHCILVAASNPHALPTPVPQLPKSLDQNGSSDGQKEIYLADAETVAKAFSQYSVSLSVISPKNLPKLRAIYNAAKRNSRVPDPAIDNTKYPHYLILLSDLFVEARAALRPGITNLPASQNQMKFDSSSVPSTVSGPPPATMPSANVSMMNRQPMPGSAVPIATVKVEATTVTPMSSMSGSSHLSSSILHGTSPNVPSIQTSSPPTTSQEMIGNVDAQEFKPVLTSGTTQSLRPVSSATANVSILNNLSQARQVMGNASLTGASNIGLQAMGGAPMPMHMSNMISTGMASTGVPPAQTVFSSAQSSITSVVGSQSLVGTTQVGQNTAVGNPNLTGNSNYTSAASNLTGNPNLSGNPSHSVSPPVGNLQGVVGMGQSIPPGMGQGNLSSGTQMGQQTGGLGINHNMLNSLGQAGMPSGMGTMIPTPGMTQQVQAGGLQPIGMNSGSANNMQIPQLASASQQPGQMRYIKMWEGSLSGQRQGQAVFICKLEGYRHMNSSETLAADWPPAMQIMRLISQDHMNNKQYVGKADFLVFRALNRHGFLDQLQEKKLCAVIQLQSQTLLLSVSDKASRLIGMLFPGFCPGGSGEALEDRGWKCMV</sequence>
<dbReference type="GO" id="GO:0045944">
    <property type="term" value="P:positive regulation of transcription by RNA polymerase II"/>
    <property type="evidence" value="ECO:0000318"/>
    <property type="project" value="GO_Central"/>
</dbReference>
<accession>W1PEE6</accession>
<dbReference type="PANTHER" id="PTHR12433:SF11">
    <property type="entry name" value="MEDIATOR OF RNA POLYMERASE II TRANSCRIPTION SUBUNIT 25"/>
    <property type="match status" value="1"/>
</dbReference>
<feature type="region of interest" description="Disordered" evidence="3">
    <location>
        <begin position="446"/>
        <end position="478"/>
    </location>
</feature>
<dbReference type="OMA" id="NQMHQQT"/>
<dbReference type="Pfam" id="PF11265">
    <property type="entry name" value="Med25_VWA"/>
    <property type="match status" value="1"/>
</dbReference>
<dbReference type="PANTHER" id="PTHR12433">
    <property type="entry name" value="MEDIATOR OF RNA POLYMERASE II TRANSCRIPTION SUBUNIT 25"/>
    <property type="match status" value="1"/>
</dbReference>
<dbReference type="Gramene" id="ERN05430">
    <property type="protein sequence ID" value="ERN05430"/>
    <property type="gene ID" value="AMTR_s00007p00235560"/>
</dbReference>
<dbReference type="GO" id="GO:0031349">
    <property type="term" value="P:positive regulation of defense response"/>
    <property type="evidence" value="ECO:0007669"/>
    <property type="project" value="EnsemblPlants"/>
</dbReference>
<evidence type="ECO:0000313" key="5">
    <source>
        <dbReference type="EMBL" id="ERN05430.1"/>
    </source>
</evidence>
<protein>
    <recommendedName>
        <fullName evidence="2">Mediator of RNA polymerase II transcription subunit 25</fullName>
    </recommendedName>
</protein>
<organism evidence="5 6">
    <name type="scientific">Amborella trichopoda</name>
    <dbReference type="NCBI Taxonomy" id="13333"/>
    <lineage>
        <taxon>Eukaryota</taxon>
        <taxon>Viridiplantae</taxon>
        <taxon>Streptophyta</taxon>
        <taxon>Embryophyta</taxon>
        <taxon>Tracheophyta</taxon>
        <taxon>Spermatophyta</taxon>
        <taxon>Magnoliopsida</taxon>
        <taxon>Amborellales</taxon>
        <taxon>Amborellaceae</taxon>
        <taxon>Amborella</taxon>
    </lineage>
</organism>
<dbReference type="GO" id="GO:1905499">
    <property type="term" value="P:trichome papilla formation"/>
    <property type="evidence" value="ECO:0007669"/>
    <property type="project" value="EnsemblPlants"/>
</dbReference>
<dbReference type="HOGENOM" id="CLU_010796_0_0_1"/>
<comment type="similarity">
    <text evidence="1">Belongs to the Mediator complex subunit 25 family.</text>
</comment>
<feature type="domain" description="Mediator of RNA polymerase II transcription subunit 25 von Willebrand factor type A" evidence="4">
    <location>
        <begin position="3"/>
        <end position="219"/>
    </location>
</feature>
<evidence type="ECO:0000259" key="4">
    <source>
        <dbReference type="Pfam" id="PF11265"/>
    </source>
</evidence>
<dbReference type="GO" id="GO:0009585">
    <property type="term" value="P:red, far-red light phototransduction"/>
    <property type="evidence" value="ECO:0007669"/>
    <property type="project" value="EnsemblPlants"/>
</dbReference>
<dbReference type="STRING" id="13333.W1PEE6"/>
<evidence type="ECO:0000256" key="3">
    <source>
        <dbReference type="SAM" id="MobiDB-lite"/>
    </source>
</evidence>
<dbReference type="GO" id="GO:0050832">
    <property type="term" value="P:defense response to fungus"/>
    <property type="evidence" value="ECO:0007669"/>
    <property type="project" value="EnsemblPlants"/>
</dbReference>
<reference evidence="6" key="1">
    <citation type="journal article" date="2013" name="Science">
        <title>The Amborella genome and the evolution of flowering plants.</title>
        <authorList>
            <consortium name="Amborella Genome Project"/>
        </authorList>
    </citation>
    <scope>NUCLEOTIDE SEQUENCE [LARGE SCALE GENOMIC DNA]</scope>
</reference>